<reference evidence="2 3" key="1">
    <citation type="journal article" date="2016" name="Sci. Rep.">
        <title>The Dendrobium catenatum Lindl. genome sequence provides insights into polysaccharide synthase, floral development and adaptive evolution.</title>
        <authorList>
            <person name="Zhang G.Q."/>
            <person name="Xu Q."/>
            <person name="Bian C."/>
            <person name="Tsai W.C."/>
            <person name="Yeh C.M."/>
            <person name="Liu K.W."/>
            <person name="Yoshida K."/>
            <person name="Zhang L.S."/>
            <person name="Chang S.B."/>
            <person name="Chen F."/>
            <person name="Shi Y."/>
            <person name="Su Y.Y."/>
            <person name="Zhang Y.Q."/>
            <person name="Chen L.J."/>
            <person name="Yin Y."/>
            <person name="Lin M."/>
            <person name="Huang H."/>
            <person name="Deng H."/>
            <person name="Wang Z.W."/>
            <person name="Zhu S.L."/>
            <person name="Zhao X."/>
            <person name="Deng C."/>
            <person name="Niu S.C."/>
            <person name="Huang J."/>
            <person name="Wang M."/>
            <person name="Liu G.H."/>
            <person name="Yang H.J."/>
            <person name="Xiao X.J."/>
            <person name="Hsiao Y.Y."/>
            <person name="Wu W.L."/>
            <person name="Chen Y.Y."/>
            <person name="Mitsuda N."/>
            <person name="Ohme-Takagi M."/>
            <person name="Luo Y.B."/>
            <person name="Van de Peer Y."/>
            <person name="Liu Z.J."/>
        </authorList>
    </citation>
    <scope>NUCLEOTIDE SEQUENCE [LARGE SCALE GENOMIC DNA]</scope>
    <source>
        <tissue evidence="2">The whole plant</tissue>
    </source>
</reference>
<evidence type="ECO:0000313" key="3">
    <source>
        <dbReference type="Proteomes" id="UP000233837"/>
    </source>
</evidence>
<keyword evidence="3" id="KW-1185">Reference proteome</keyword>
<reference evidence="2 3" key="2">
    <citation type="journal article" date="2017" name="Nature">
        <title>The Apostasia genome and the evolution of orchids.</title>
        <authorList>
            <person name="Zhang G.Q."/>
            <person name="Liu K.W."/>
            <person name="Li Z."/>
            <person name="Lohaus R."/>
            <person name="Hsiao Y.Y."/>
            <person name="Niu S.C."/>
            <person name="Wang J.Y."/>
            <person name="Lin Y.C."/>
            <person name="Xu Q."/>
            <person name="Chen L.J."/>
            <person name="Yoshida K."/>
            <person name="Fujiwara S."/>
            <person name="Wang Z.W."/>
            <person name="Zhang Y.Q."/>
            <person name="Mitsuda N."/>
            <person name="Wang M."/>
            <person name="Liu G.H."/>
            <person name="Pecoraro L."/>
            <person name="Huang H.X."/>
            <person name="Xiao X.J."/>
            <person name="Lin M."/>
            <person name="Wu X.Y."/>
            <person name="Wu W.L."/>
            <person name="Chen Y.Y."/>
            <person name="Chang S.B."/>
            <person name="Sakamoto S."/>
            <person name="Ohme-Takagi M."/>
            <person name="Yagi M."/>
            <person name="Zeng S.J."/>
            <person name="Shen C.Y."/>
            <person name="Yeh C.M."/>
            <person name="Luo Y.B."/>
            <person name="Tsai W.C."/>
            <person name="Van de Peer Y."/>
            <person name="Liu Z.J."/>
        </authorList>
    </citation>
    <scope>NUCLEOTIDE SEQUENCE [LARGE SCALE GENOMIC DNA]</scope>
    <source>
        <tissue evidence="2">The whole plant</tissue>
    </source>
</reference>
<dbReference type="Proteomes" id="UP000233837">
    <property type="component" value="Unassembled WGS sequence"/>
</dbReference>
<name>A0A2I0WDI8_9ASPA</name>
<accession>A0A2I0WDI8</accession>
<dbReference type="InterPro" id="IPR043502">
    <property type="entry name" value="DNA/RNA_pol_sf"/>
</dbReference>
<protein>
    <submittedName>
        <fullName evidence="2">Putative mitochondrial protein</fullName>
    </submittedName>
</protein>
<dbReference type="CDD" id="cd09272">
    <property type="entry name" value="RNase_HI_RT_Ty1"/>
    <property type="match status" value="1"/>
</dbReference>
<dbReference type="Pfam" id="PF07727">
    <property type="entry name" value="RVT_2"/>
    <property type="match status" value="1"/>
</dbReference>
<evidence type="ECO:0000259" key="1">
    <source>
        <dbReference type="Pfam" id="PF07727"/>
    </source>
</evidence>
<organism evidence="2 3">
    <name type="scientific">Dendrobium catenatum</name>
    <dbReference type="NCBI Taxonomy" id="906689"/>
    <lineage>
        <taxon>Eukaryota</taxon>
        <taxon>Viridiplantae</taxon>
        <taxon>Streptophyta</taxon>
        <taxon>Embryophyta</taxon>
        <taxon>Tracheophyta</taxon>
        <taxon>Spermatophyta</taxon>
        <taxon>Magnoliopsida</taxon>
        <taxon>Liliopsida</taxon>
        <taxon>Asparagales</taxon>
        <taxon>Orchidaceae</taxon>
        <taxon>Epidendroideae</taxon>
        <taxon>Malaxideae</taxon>
        <taxon>Dendrobiinae</taxon>
        <taxon>Dendrobium</taxon>
    </lineage>
</organism>
<dbReference type="PANTHER" id="PTHR11439:SF455">
    <property type="entry name" value="RLK (RECEPTOR-LIKE PROTEIN KINASE) 8, PUTATIVE-RELATED"/>
    <property type="match status" value="1"/>
</dbReference>
<dbReference type="SUPFAM" id="SSF56672">
    <property type="entry name" value="DNA/RNA polymerases"/>
    <property type="match status" value="1"/>
</dbReference>
<feature type="domain" description="Reverse transcriptase Ty1/copia-type" evidence="1">
    <location>
        <begin position="1"/>
        <end position="146"/>
    </location>
</feature>
<dbReference type="PANTHER" id="PTHR11439">
    <property type="entry name" value="GAG-POL-RELATED RETROTRANSPOSON"/>
    <property type="match status" value="1"/>
</dbReference>
<evidence type="ECO:0000313" key="2">
    <source>
        <dbReference type="EMBL" id="PKU73727.1"/>
    </source>
</evidence>
<dbReference type="EMBL" id="KZ502729">
    <property type="protein sequence ID" value="PKU73727.1"/>
    <property type="molecule type" value="Genomic_DNA"/>
</dbReference>
<dbReference type="InterPro" id="IPR013103">
    <property type="entry name" value="RVT_2"/>
</dbReference>
<sequence>MAQSTGFKDSIHPEYVCLLKKSLYGLKQSQRKWFETFSNYLLNYGFTHSTADSSLLIYHKNSVSIYILIYVDDILLTGNHDPTITSLLSALHNRFYMKNLGNVSYFLGMQVLQTSIGFHLSQTRYATYVLKKDAMSDCKPLSTPIASKVLSDDIQVLQPTQAEVYKQFVDSLQYLTLTRPDIAFTVNQLCQHMHSPQENHFKLLKRFLRYIKGTLSFGLPITKSDLNLTAYSDSDWAGDPINRKSTTSYCAFLGCTLISWQVKKQKTVARSSTEVEYRALATAAADIIWLRHLLPEFHIAVNSPTALFCDNISSIALANNHVFHARTKHIEIDFYFVCECIKNNQLQVLHILSIDQLADLFTKALSLSRF</sequence>
<gene>
    <name evidence="2" type="ORF">MA16_Dca013308</name>
</gene>
<proteinExistence type="predicted"/>
<dbReference type="AlphaFoldDB" id="A0A2I0WDI8"/>